<dbReference type="Proteomes" id="UP000604475">
    <property type="component" value="Unassembled WGS sequence"/>
</dbReference>
<protein>
    <submittedName>
        <fullName evidence="1">Uncharacterized protein</fullName>
    </submittedName>
</protein>
<keyword evidence="2" id="KW-1185">Reference proteome</keyword>
<proteinExistence type="predicted"/>
<accession>A0A937UQ04</accession>
<dbReference type="RefSeq" id="WP_203005096.1">
    <property type="nucleotide sequence ID" value="NZ_JADWYU010000102.1"/>
</dbReference>
<gene>
    <name evidence="1" type="ORF">I7412_02855</name>
</gene>
<evidence type="ECO:0000313" key="1">
    <source>
        <dbReference type="EMBL" id="MBL7626131.1"/>
    </source>
</evidence>
<dbReference type="AlphaFoldDB" id="A0A937UQ04"/>
<organism evidence="1 2">
    <name type="scientific">Frankia nepalensis</name>
    <dbReference type="NCBI Taxonomy" id="1836974"/>
    <lineage>
        <taxon>Bacteria</taxon>
        <taxon>Bacillati</taxon>
        <taxon>Actinomycetota</taxon>
        <taxon>Actinomycetes</taxon>
        <taxon>Frankiales</taxon>
        <taxon>Frankiaceae</taxon>
        <taxon>Frankia</taxon>
    </lineage>
</organism>
<name>A0A937UQ04_9ACTN</name>
<reference evidence="1" key="1">
    <citation type="submission" date="2020-12" db="EMBL/GenBank/DDBJ databases">
        <title>Genomic characterization of non-nitrogen-fixing Frankia strains.</title>
        <authorList>
            <person name="Carlos-Shanley C."/>
            <person name="Guerra T."/>
            <person name="Hahn D."/>
        </authorList>
    </citation>
    <scope>NUCLEOTIDE SEQUENCE</scope>
    <source>
        <strain evidence="1">CN6</strain>
    </source>
</reference>
<dbReference type="EMBL" id="JAEACQ010000123">
    <property type="protein sequence ID" value="MBL7626131.1"/>
    <property type="molecule type" value="Genomic_DNA"/>
</dbReference>
<comment type="caution">
    <text evidence="1">The sequence shown here is derived from an EMBL/GenBank/DDBJ whole genome shotgun (WGS) entry which is preliminary data.</text>
</comment>
<evidence type="ECO:0000313" key="2">
    <source>
        <dbReference type="Proteomes" id="UP000604475"/>
    </source>
</evidence>
<sequence length="272" mass="29860">MVVNLGRKFDVTTTPLLPFTNWQFTPAESSELLRTAASKRGWGDSRSITGEFDDDAPPRPWTAWIPEQPPPHADPETVTVAHAISAGFEPGRTFGVYPVSELNRTAARPGATLRKDARLPGGRLIGPTTDPAWLTRLLAPNPHAVAPWEHPVDRVEVSHDGAQLLLSIRGGRGEVPASVQVQELTDRLDVLMSVGIDPAHAPPPLPGEFVPSPPGRRARVIQGSPERLWRLRVTLAHPLDGRPVYDLANPDETARDTARLAARRAWNNRQHR</sequence>